<protein>
    <submittedName>
        <fullName evidence="1">Uncharacterized protein</fullName>
    </submittedName>
</protein>
<gene>
    <name evidence="1" type="ORF">RRG08_000873</name>
</gene>
<reference evidence="1" key="1">
    <citation type="journal article" date="2023" name="G3 (Bethesda)">
        <title>A reference genome for the long-term kleptoplast-retaining sea slug Elysia crispata morphotype clarki.</title>
        <authorList>
            <person name="Eastman K.E."/>
            <person name="Pendleton A.L."/>
            <person name="Shaikh M.A."/>
            <person name="Suttiyut T."/>
            <person name="Ogas R."/>
            <person name="Tomko P."/>
            <person name="Gavelis G."/>
            <person name="Widhalm J.R."/>
            <person name="Wisecaver J.H."/>
        </authorList>
    </citation>
    <scope>NUCLEOTIDE SEQUENCE</scope>
    <source>
        <strain evidence="1">ECLA1</strain>
    </source>
</reference>
<proteinExistence type="predicted"/>
<accession>A0AAE1DGE1</accession>
<dbReference type="EMBL" id="JAWDGP010003899">
    <property type="protein sequence ID" value="KAK3769591.1"/>
    <property type="molecule type" value="Genomic_DNA"/>
</dbReference>
<dbReference type="AlphaFoldDB" id="A0AAE1DGE1"/>
<dbReference type="Proteomes" id="UP001283361">
    <property type="component" value="Unassembled WGS sequence"/>
</dbReference>
<sequence>MSRSRATVTSSMLTAGLTSWTRSAYPPTPVVNKCWRTLPICPPPSTTCLTASRNTRSGTTASCVTHLLSTCRRSTW</sequence>
<name>A0AAE1DGE1_9GAST</name>
<organism evidence="1 2">
    <name type="scientific">Elysia crispata</name>
    <name type="common">lettuce slug</name>
    <dbReference type="NCBI Taxonomy" id="231223"/>
    <lineage>
        <taxon>Eukaryota</taxon>
        <taxon>Metazoa</taxon>
        <taxon>Spiralia</taxon>
        <taxon>Lophotrochozoa</taxon>
        <taxon>Mollusca</taxon>
        <taxon>Gastropoda</taxon>
        <taxon>Heterobranchia</taxon>
        <taxon>Euthyneura</taxon>
        <taxon>Panpulmonata</taxon>
        <taxon>Sacoglossa</taxon>
        <taxon>Placobranchoidea</taxon>
        <taxon>Plakobranchidae</taxon>
        <taxon>Elysia</taxon>
    </lineage>
</organism>
<evidence type="ECO:0000313" key="2">
    <source>
        <dbReference type="Proteomes" id="UP001283361"/>
    </source>
</evidence>
<evidence type="ECO:0000313" key="1">
    <source>
        <dbReference type="EMBL" id="KAK3769591.1"/>
    </source>
</evidence>
<keyword evidence="2" id="KW-1185">Reference proteome</keyword>
<comment type="caution">
    <text evidence="1">The sequence shown here is derived from an EMBL/GenBank/DDBJ whole genome shotgun (WGS) entry which is preliminary data.</text>
</comment>